<organism evidence="2 3">
    <name type="scientific">Uncinocarpus reesii (strain UAMH 1704)</name>
    <dbReference type="NCBI Taxonomy" id="336963"/>
    <lineage>
        <taxon>Eukaryota</taxon>
        <taxon>Fungi</taxon>
        <taxon>Dikarya</taxon>
        <taxon>Ascomycota</taxon>
        <taxon>Pezizomycotina</taxon>
        <taxon>Eurotiomycetes</taxon>
        <taxon>Eurotiomycetidae</taxon>
        <taxon>Onygenales</taxon>
        <taxon>Onygenaceae</taxon>
        <taxon>Uncinocarpus</taxon>
    </lineage>
</organism>
<dbReference type="PANTHER" id="PTHR36091:SF2">
    <property type="entry name" value="AMINOGLYCOSIDE PHOSPHOTRANSFERASE DOMAIN-CONTAINING PROTEIN"/>
    <property type="match status" value="1"/>
</dbReference>
<evidence type="ECO:0000313" key="3">
    <source>
        <dbReference type="Proteomes" id="UP000002058"/>
    </source>
</evidence>
<dbReference type="FunCoup" id="C4JZI5">
    <property type="interactions" value="14"/>
</dbReference>
<sequence length="466" mass="53780">MDNGKEVFAKLPNPNAGPARYVTASEVATREFLREVVKLPIPQAFAWSCDPENPVGAEYIIEEKAPGTSLGSLWHRWPRESKLRVIKQIVDIEHTLTTIKFTKHGSLYFKGDLPDSFQGKSDNLSVETSRQPATLGRYAIGPLSNAELWRSGRETMNLDRGPWRRPEDYAKAMGNNEIAWIKKYASPRMNYYVSLKDPELPDQALALLLKYLEAIPHLIPNDPEAATNVLWHPDLHLDNVFVDPATGKITSIIDWQGASVAPMFYQSCVPRMFRHYGPVREGWVVPSRPDNFDTLGAEDQARVDQELENETMHKYYEAMVAKHAPHHWRILNQQRDINHRRRPTWLVTGVWENKDLFFLRYSLISIAALWDRLRPDEMTECPVNFTPEDLYRHTKEDENMTGIGKMLKLFRDQEVLPVDGMVDPEDIEAAKMNSQKFKDVFVGLAKDEEERELFSKLWPYQDQECE</sequence>
<protein>
    <recommendedName>
        <fullName evidence="1">Aminoglycoside phosphotransferase domain-containing protein</fullName>
    </recommendedName>
</protein>
<dbReference type="KEGG" id="ure:UREG_07586"/>
<dbReference type="Proteomes" id="UP000002058">
    <property type="component" value="Unassembled WGS sequence"/>
</dbReference>
<dbReference type="InParanoid" id="C4JZI5"/>
<feature type="domain" description="Aminoglycoside phosphotransferase" evidence="1">
    <location>
        <begin position="183"/>
        <end position="265"/>
    </location>
</feature>
<dbReference type="Gene3D" id="3.90.1200.10">
    <property type="match status" value="1"/>
</dbReference>
<evidence type="ECO:0000313" key="2">
    <source>
        <dbReference type="EMBL" id="EEP82721.1"/>
    </source>
</evidence>
<dbReference type="InterPro" id="IPR051035">
    <property type="entry name" value="Mito_inheritance_9"/>
</dbReference>
<dbReference type="OrthoDB" id="4200494at2759"/>
<dbReference type="HOGENOM" id="CLU_019189_13_1_1"/>
<evidence type="ECO:0000259" key="1">
    <source>
        <dbReference type="Pfam" id="PF01636"/>
    </source>
</evidence>
<dbReference type="eggNOG" id="ENOG502RM85">
    <property type="taxonomic scope" value="Eukaryota"/>
</dbReference>
<dbReference type="GO" id="GO:0005739">
    <property type="term" value="C:mitochondrion"/>
    <property type="evidence" value="ECO:0007669"/>
    <property type="project" value="TreeGrafter"/>
</dbReference>
<name>C4JZI5_UNCRE</name>
<dbReference type="VEuPathDB" id="FungiDB:UREG_07586"/>
<dbReference type="PANTHER" id="PTHR36091">
    <property type="entry name" value="ALTERED INHERITANCE OF MITOCHONDRIA PROTEIN 9, MITOCHONDRIAL"/>
    <property type="match status" value="1"/>
</dbReference>
<dbReference type="EMBL" id="CH476619">
    <property type="protein sequence ID" value="EEP82721.1"/>
    <property type="molecule type" value="Genomic_DNA"/>
</dbReference>
<accession>C4JZI5</accession>
<proteinExistence type="predicted"/>
<dbReference type="Pfam" id="PF01636">
    <property type="entry name" value="APH"/>
    <property type="match status" value="1"/>
</dbReference>
<dbReference type="GeneID" id="8437839"/>
<dbReference type="InterPro" id="IPR002575">
    <property type="entry name" value="Aminoglycoside_PTrfase"/>
</dbReference>
<dbReference type="InterPro" id="IPR011009">
    <property type="entry name" value="Kinase-like_dom_sf"/>
</dbReference>
<dbReference type="AlphaFoldDB" id="C4JZI5"/>
<keyword evidence="3" id="KW-1185">Reference proteome</keyword>
<reference evidence="3" key="1">
    <citation type="journal article" date="2009" name="Genome Res.">
        <title>Comparative genomic analyses of the human fungal pathogens Coccidioides and their relatives.</title>
        <authorList>
            <person name="Sharpton T.J."/>
            <person name="Stajich J.E."/>
            <person name="Rounsley S.D."/>
            <person name="Gardner M.J."/>
            <person name="Wortman J.R."/>
            <person name="Jordar V.S."/>
            <person name="Maiti R."/>
            <person name="Kodira C.D."/>
            <person name="Neafsey D.E."/>
            <person name="Zeng Q."/>
            <person name="Hung C.-Y."/>
            <person name="McMahan C."/>
            <person name="Muszewska A."/>
            <person name="Grynberg M."/>
            <person name="Mandel M.A."/>
            <person name="Kellner E.M."/>
            <person name="Barker B.M."/>
            <person name="Galgiani J.N."/>
            <person name="Orbach M.J."/>
            <person name="Kirkland T.N."/>
            <person name="Cole G.T."/>
            <person name="Henn M.R."/>
            <person name="Birren B.W."/>
            <person name="Taylor J.W."/>
        </authorList>
    </citation>
    <scope>NUCLEOTIDE SEQUENCE [LARGE SCALE GENOMIC DNA]</scope>
    <source>
        <strain evidence="3">UAMH 1704</strain>
    </source>
</reference>
<gene>
    <name evidence="2" type="ORF">UREG_07586</name>
</gene>
<dbReference type="RefSeq" id="XP_002582813.1">
    <property type="nucleotide sequence ID" value="XM_002582767.1"/>
</dbReference>
<dbReference type="OMA" id="DWQSACV"/>
<dbReference type="SUPFAM" id="SSF56112">
    <property type="entry name" value="Protein kinase-like (PK-like)"/>
    <property type="match status" value="1"/>
</dbReference>